<keyword evidence="1" id="KW-0732">Signal</keyword>
<name>A0A0S4LEJ9_9BACT</name>
<dbReference type="Proteomes" id="UP000198736">
    <property type="component" value="Unassembled WGS sequence"/>
</dbReference>
<dbReference type="AlphaFoldDB" id="A0A0S4LEJ9"/>
<organism evidence="2 3">
    <name type="scientific">Candidatus Nitrospira nitrificans</name>
    <dbReference type="NCBI Taxonomy" id="1742973"/>
    <lineage>
        <taxon>Bacteria</taxon>
        <taxon>Pseudomonadati</taxon>
        <taxon>Nitrospirota</taxon>
        <taxon>Nitrospiria</taxon>
        <taxon>Nitrospirales</taxon>
        <taxon>Nitrospiraceae</taxon>
        <taxon>Nitrospira</taxon>
    </lineage>
</organism>
<dbReference type="SUPFAM" id="SSF55008">
    <property type="entry name" value="HMA, heavy metal-associated domain"/>
    <property type="match status" value="1"/>
</dbReference>
<reference evidence="3" key="1">
    <citation type="submission" date="2015-10" db="EMBL/GenBank/DDBJ databases">
        <authorList>
            <person name="Luecker S."/>
            <person name="Luecker S."/>
        </authorList>
    </citation>
    <scope>NUCLEOTIDE SEQUENCE [LARGE SCALE GENOMIC DNA]</scope>
</reference>
<proteinExistence type="predicted"/>
<feature type="signal peptide" evidence="1">
    <location>
        <begin position="1"/>
        <end position="27"/>
    </location>
</feature>
<dbReference type="EMBL" id="CZPZ01000005">
    <property type="protein sequence ID" value="CUS33570.1"/>
    <property type="molecule type" value="Genomic_DNA"/>
</dbReference>
<dbReference type="STRING" id="1742973.COMA2_130127"/>
<evidence type="ECO:0008006" key="4">
    <source>
        <dbReference type="Google" id="ProtNLM"/>
    </source>
</evidence>
<accession>A0A0S4LEJ9</accession>
<protein>
    <recommendedName>
        <fullName evidence="4">HMA domain-containing protein</fullName>
    </recommendedName>
</protein>
<keyword evidence="3" id="KW-1185">Reference proteome</keyword>
<evidence type="ECO:0000313" key="2">
    <source>
        <dbReference type="EMBL" id="CUS33570.1"/>
    </source>
</evidence>
<dbReference type="InterPro" id="IPR036163">
    <property type="entry name" value="HMA_dom_sf"/>
</dbReference>
<dbReference type="OrthoDB" id="9864826at2"/>
<dbReference type="GO" id="GO:0046872">
    <property type="term" value="F:metal ion binding"/>
    <property type="evidence" value="ECO:0007669"/>
    <property type="project" value="InterPro"/>
</dbReference>
<feature type="chain" id="PRO_5006623909" description="HMA domain-containing protein" evidence="1">
    <location>
        <begin position="28"/>
        <end position="124"/>
    </location>
</feature>
<evidence type="ECO:0000313" key="3">
    <source>
        <dbReference type="Proteomes" id="UP000198736"/>
    </source>
</evidence>
<sequence>MQRHWPHRAVPAALLIASLSISLPAAATPPTKERLPLTLTGPGCDSKETQMTTVLQAIPGVTGIYFNRVPNHVLVDITTGTTNAADVIKHVNAAAASWQCKVEFIEGCISASMPTASAAPHHSE</sequence>
<dbReference type="RefSeq" id="WP_090895179.1">
    <property type="nucleotide sequence ID" value="NZ_CZPZ01000005.1"/>
</dbReference>
<evidence type="ECO:0000256" key="1">
    <source>
        <dbReference type="SAM" id="SignalP"/>
    </source>
</evidence>
<gene>
    <name evidence="2" type="ORF">COMA2_130127</name>
</gene>